<feature type="compositionally biased region" description="Pro residues" evidence="1">
    <location>
        <begin position="34"/>
        <end position="47"/>
    </location>
</feature>
<sequence length="204" mass="23056">MLVVKGWCQGRSFKGEGLLRGLLDTKSKTFGPFPRSPGPHILPPPSPHLAGQSHCNPQQKFQGFHSFQVAFYFGQMRPGPHHPFRLYANRSAVPVNSRAWRERRVDAEPPVASCEPPEEDPQSRLPIQFAQPLSAQPKTTQARRWSRLPTSARDRYDSSVGRRTTPILFTRPSLIPFRTQAASHSPETHDPYLASLPVFPEPYR</sequence>
<reference evidence="2" key="1">
    <citation type="submission" date="2020-05" db="EMBL/GenBank/DDBJ databases">
        <title>Mycena genomes resolve the evolution of fungal bioluminescence.</title>
        <authorList>
            <person name="Tsai I.J."/>
        </authorList>
    </citation>
    <scope>NUCLEOTIDE SEQUENCE</scope>
    <source>
        <strain evidence="2">160909Yilan</strain>
    </source>
</reference>
<dbReference type="EMBL" id="JACAZH010000002">
    <property type="protein sequence ID" value="KAF7374655.1"/>
    <property type="molecule type" value="Genomic_DNA"/>
</dbReference>
<accession>A0A8H6Z8U2</accession>
<evidence type="ECO:0000313" key="2">
    <source>
        <dbReference type="EMBL" id="KAF7374655.1"/>
    </source>
</evidence>
<keyword evidence="3" id="KW-1185">Reference proteome</keyword>
<feature type="compositionally biased region" description="Polar residues" evidence="1">
    <location>
        <begin position="133"/>
        <end position="143"/>
    </location>
</feature>
<evidence type="ECO:0000313" key="3">
    <source>
        <dbReference type="Proteomes" id="UP000623467"/>
    </source>
</evidence>
<feature type="region of interest" description="Disordered" evidence="1">
    <location>
        <begin position="179"/>
        <end position="204"/>
    </location>
</feature>
<gene>
    <name evidence="2" type="ORF">MSAN_00350400</name>
</gene>
<feature type="region of interest" description="Disordered" evidence="1">
    <location>
        <begin position="133"/>
        <end position="158"/>
    </location>
</feature>
<proteinExistence type="predicted"/>
<dbReference type="Proteomes" id="UP000623467">
    <property type="component" value="Unassembled WGS sequence"/>
</dbReference>
<protein>
    <submittedName>
        <fullName evidence="2">Uncharacterized protein</fullName>
    </submittedName>
</protein>
<evidence type="ECO:0000256" key="1">
    <source>
        <dbReference type="SAM" id="MobiDB-lite"/>
    </source>
</evidence>
<feature type="region of interest" description="Disordered" evidence="1">
    <location>
        <begin position="30"/>
        <end position="55"/>
    </location>
</feature>
<name>A0A8H6Z8U2_9AGAR</name>
<dbReference type="AlphaFoldDB" id="A0A8H6Z8U2"/>
<comment type="caution">
    <text evidence="2">The sequence shown here is derived from an EMBL/GenBank/DDBJ whole genome shotgun (WGS) entry which is preliminary data.</text>
</comment>
<organism evidence="2 3">
    <name type="scientific">Mycena sanguinolenta</name>
    <dbReference type="NCBI Taxonomy" id="230812"/>
    <lineage>
        <taxon>Eukaryota</taxon>
        <taxon>Fungi</taxon>
        <taxon>Dikarya</taxon>
        <taxon>Basidiomycota</taxon>
        <taxon>Agaricomycotina</taxon>
        <taxon>Agaricomycetes</taxon>
        <taxon>Agaricomycetidae</taxon>
        <taxon>Agaricales</taxon>
        <taxon>Marasmiineae</taxon>
        <taxon>Mycenaceae</taxon>
        <taxon>Mycena</taxon>
    </lineage>
</organism>